<dbReference type="PROSITE" id="PS00455">
    <property type="entry name" value="AMP_BINDING"/>
    <property type="match status" value="1"/>
</dbReference>
<dbReference type="GO" id="GO:0009403">
    <property type="term" value="P:toxin biosynthetic process"/>
    <property type="evidence" value="ECO:0007669"/>
    <property type="project" value="UniProtKB-ARBA"/>
</dbReference>
<dbReference type="PANTHER" id="PTHR43775">
    <property type="entry name" value="FATTY ACID SYNTHASE"/>
    <property type="match status" value="1"/>
</dbReference>
<dbReference type="Gene3D" id="1.10.1200.10">
    <property type="entry name" value="ACP-like"/>
    <property type="match status" value="2"/>
</dbReference>
<feature type="active site" description="Proton donor; for dehydratase activity" evidence="12">
    <location>
        <position position="1139"/>
    </location>
</feature>
<evidence type="ECO:0000259" key="16">
    <source>
        <dbReference type="PROSITE" id="PS52019"/>
    </source>
</evidence>
<comment type="similarity">
    <text evidence="9">In the C-terminal section; belongs to the NRP synthetase family.</text>
</comment>
<dbReference type="InterPro" id="IPR001227">
    <property type="entry name" value="Ac_transferase_dom_sf"/>
</dbReference>
<dbReference type="InterPro" id="IPR013217">
    <property type="entry name" value="Methyltransf_12"/>
</dbReference>
<dbReference type="InterPro" id="IPR018201">
    <property type="entry name" value="Ketoacyl_synth_AS"/>
</dbReference>
<dbReference type="SMART" id="SM00827">
    <property type="entry name" value="PKS_AT"/>
    <property type="match status" value="1"/>
</dbReference>
<evidence type="ECO:0000259" key="14">
    <source>
        <dbReference type="PROSITE" id="PS50075"/>
    </source>
</evidence>
<dbReference type="Pfam" id="PF00668">
    <property type="entry name" value="Condensation"/>
    <property type="match status" value="1"/>
</dbReference>
<dbReference type="STRING" id="1447883.A0A2B7Y814"/>
<feature type="domain" description="Ketosynthase family 3 (KS3)" evidence="15">
    <location>
        <begin position="5"/>
        <end position="438"/>
    </location>
</feature>
<evidence type="ECO:0000256" key="13">
    <source>
        <dbReference type="SAM" id="MobiDB-lite"/>
    </source>
</evidence>
<dbReference type="SUPFAM" id="SSF55048">
    <property type="entry name" value="Probable ACP-binding domain of malonyl-CoA ACP transacylase"/>
    <property type="match status" value="1"/>
</dbReference>
<sequence>MPQRNEPIAIVGSACHFPGDCNSPSKLWELLKEPRDLLQTVPSKRFNAEAWYHPDNAHHGTGNVTKSYFLTEDPATFDAQFFSIPPNECEAIDPQQRMLLETVYESLSAAGLTMESLRGSPTACYVGQMCDDWSGMMMKDWDSIPQYAATGISRSIMSNRISYFFDWHGPSMTIDTACSSSLVAVHEAVQVLRSGDSKVAVACGANLILSPGMYIAESKLKMLSPEGRSRMWDEDANGYARGEGIAAVVLKTLSQAIKDGDHIDCIIRETGLNQDGRTTGITMPSNVAQTALIRDTYTKAGLDPLNPNDRPQFFHAHGTGTPAGDPQEAEAISRAFFKEDEKSDAKLYVGSIKTVIGHTEGTAGLASLIGTVLAIQNEAVPPNMHFKRLADKVAPFYTNLEVPTSRKVWPSPAPGQPLRASVNSFGFGGANAHAILESYEPTSKYEPRSDVPLFTPLTFSANSEKSLRETLASFSQYLSAGDAKSIRDIAWTLQSRRSALNIKASISGRNPTDLVASIDKALEKKDNIGVRSSGSNKPKILGVFTGQGAQWPTMGNQLIKTSPRVRGIVDMLDRSLQDLPEADRPSWSIASELEASKEKSRLAEAALSQPLCTAVQIVLVDLIKATGVEFEAVVGHSSGEIAAAYAAGIISAWDAIRIAYYRGVYAKLAGSSSGMKGAMMAVGTSLEDAEEFCELEQFEGRLTVAASNAAASVTLSGDDDAIDEAQAIFKDESKFCRKLRVDTAYHSFHMVPCSEHYLKALKRCNIKLGDESSTTWFSSVVPETKMSKENLTNQYWADNMNNTVLFHQAVITAVQAAVPDLVIEVGPHPALKGPCSENIEQASGKAGTPYTGLLERGTDDVNAFSAALGYIWERFGSSSVDFDGYDRIASGITEHKSVAADLPSYPWDHDRTYWAESRTSAGYNKREAGPHPVLGVRVVEGTTGPQIQWRNILYLREISWIAGHKIQNQNVYPASAYVCMAVEAIQTVAQGKSVQLIELTDFTIGRAISFFDESAGIETLFTLSITTSSSDLISASFQISSCPKGERTMSLNASGTISVTLGKPSESALSATPVTQFNMREVEVDRFYTTLATTGYNYSHPFKGITSIRRRTDTAVGEITEARGTAWEDNLLVHPGFVDTSFQTVFAAYCSPGDERLWSIHVPTNIKRLSINPALAVFPPGKEIARPWQAVLTSDTHSTPKADVEVFAENGKDVLMEIEGIVLVPLSKATEDNDSQLFSNFVYQLAEPDGEIAGPNRPTDLDVAIAKASERFTYYWVRKVLEAVTPEEEAQTLTHYKHMLNWCRFVNGQVLNGEHPYVGAEARNDTLEYAESLVAPFGARRDIGLIRAVGENLADVIRTRGNIVEYMVKDGMLDAFYEEGLGLHIANGWEANMAAQLVHRYPNMKIIEIGGGTGGSTRMILPKLGKAFTSYTFTDISAGFFEAAEERFKEYSDRMIFKTFDMEKDITEQGYVEGSYDMILASNVLHAGPDLDLIMSNVRRLVKPGGWLVNMEAATYFPSLRNGFSMAGLPGWWCGADRGRPWGPTISVEEWDRLYRRTGWSGVDTWVPHMDALHHFTVMATQAIDDRVKLLREPLAPESTDTRHETLAIVGGRTDKVARIVDDLMDMLSPRFDSVINVKSIDDFADGTAQVPTTVLNLAELDAPIMKELMEGQPQKLDALKEIYSNARDIVWVTLGGRSENPHARMLVGMARALRKEYPSINLQALDIDRIDSDSASLFAKTLLRYKKINEWDTQLIPGSFLWSQEPELHLQDGRIYIPRLRPCEDMNDRYNSAKRQVTHTALTGSSGIELVGQNGSYELQEPSPLKALRGTSAEDTVIRVSKSLLQSVAVPAAGHFSLSYGTNEAGEFLLALSSSIESVINAPQEWTIPFISKADPAQVLLSVAANLFASVVLAEAGSNSTILVHNPDPIVAAVLSKQAATRRIRVFFTTTRAEKRGGAHWIYIHPRTPRRLLKKQLPRDLSLFIKLSDEKDNQVVHDILESLPYGCKVSDQSTYFASNPAPLPGVSHAQVSKYFSQAWSLAKAANFVVSCSRDTIPLADVTGFSAQTEQLAIVDWENSGEVPVAVQPIDGSNNLFSSDKTYFMAGLSGELGQTLTQWMVKHGARYVVLTSRRPRVNEEWIESLEEEYGATVKAMALDITDRDAIHACYNKISRTMPPIAGVGHGAMVLVDGLFQNMSYDDLMTVLRPKILGAMYLDELFSEDTLDFFVLFSSITGVIGNTGQSNYIGANFFMESLALQRRNRGLAASVMAISSLVGIGYVERSENFDADYFSRLGYRNISEQDLNLLFAEAVVRGRPGAVGSHEIVTGVVPRYEDDEIRASYLQDIKFSHLILKRTSAKQDGGSSVQVPVRVQLQSVTSEDEAREIMQIGFTSRIKKILRIPEEDEFSTTVSLVEQGVDSLVAVEVRAWFSKEVDVDIPVLKVLGGASITELLNEAVQRLSPAVAPLLGSGAADGAKPSAGKPVAPPATSQPAPVMNGHPKEPKPEPKKLTNGITNGENTSAIGQPAIVAEKPKTNGVINGIANGDQGAKSPDTQISLETLSKSEVTERMSFGQSRFWFLNQALKDKTTFNMAILVRLDGRVRVDDMERAVQTVVLRHEALRTRYFTTGEYMENPMQGVIPTATMKLSHKQINGESDAYKELDVIKSHIWDLERWETLKVSLLSASETKHYLVIGCHHIVMDGFSFNIFYEELEKAYKGQRLSPLPEPSQYRAFARQQREEWESGKMNEDLEYYRNIIPKDPKPLPLFPFSRTSTRVPLETYGAHRVDIHIDASLTSKIKAVSRKLKSTTFHFYLTALQVLVFRLLNDCDEFFVGVADANRTDNKYMNTLGFFLNLLPLRLQRHSAKSFGEAVQQIRNKVYTGLAHSKLPFDILLEELDIPRSATYTPLFQVFVDYRQGVEEKQRYMGLDAVGEHWHVAKTGYDMTLDILENASGDSRIELRLQESLYTLESTKLLLDGYVNLLTALVNNPDVDLNTPEVWRGETINKALDAGRGAAIEYEWGPTVVHRIDDMIREHGSDLALKDGTGRVLNYSQMAGRVNAICAALVEANAVDGAKVAVFQQPTTDWICSMLAIFRAGAVYLPLDLRTPLPRLATIVGVAQPQVILAHDQTRSDVEALGAPNAKAINISTLPASGQPIPNLAKAGASAVVLFTSGSTGVPKGIHNNHTNIIRQLEGFSKQCNLQASASYVLQQGAYSFDKSLEQIFTGLVHGGALYIVPAEQRGDPSSIAQIMASEGITHTATTPSEYLMWFRYAKETLAQATSWKCCVLGGEVAPEALFEEFRNFGVPVRLLNSYGPAEITMACAKGDLPYQSMTPGEPAPAGLILPNYSVYIVDENLCPLPLGFNGEIVVGGVGVSQGYLENEVLTKEKFIPNSFGGSGTVYRTGDKGRLNEAGELFCDGRLDGDTQIKLRGVRMELEDIENSIIQAGNGILIGAVVTLRGEQESAFLAAHVVFAPSYTENRDTFISRLPLILQLPQYMIPAVFIALDSLPLTTHFKIDRKAIEQLAIPEQASVNNVESGELSETESQLASLWQQIIPRAPPLNPSTNFFHVGGNSLMLVKLQALIRETFSINVRLIDVMNSGTLGNMARTIDHALEVKLVDWDAETKLPELPTQAQDTFVSLKPTRQTDLAVMLTGASGVLGRNMLANLVSDQRISKIYAVAVRAQGNSMFETINDPEGKVIIKEGDLDQPLLGLSKKEAETLSNEVDAILHFGANRSFWDSYYQLRSTNVSSVKEIIRIADWRKIPIHFVSSGGVSSYSSSAPPVDGSDGYVASKWAAEKLLANAAEQLGLKIVVHRPVKEHGISLAPPEMLDELLTLARKIRKRPMLDGLGGTLGIVPVENIVHNISAALFDATLLQTGEPKIVPHSSALNVDVRAFAEKMIEDEEVLKMEGMPALKWMGVAKKMGWSQFMVGQEILMGNGADQIVSRR</sequence>
<dbReference type="SUPFAM" id="SSF53335">
    <property type="entry name" value="S-adenosyl-L-methionine-dependent methyltransferases"/>
    <property type="match status" value="1"/>
</dbReference>
<dbReference type="Gene3D" id="3.30.559.30">
    <property type="entry name" value="Nonribosomal peptide synthetase, condensation domain"/>
    <property type="match status" value="1"/>
</dbReference>
<dbReference type="SUPFAM" id="SSF51735">
    <property type="entry name" value="NAD(P)-binding Rossmann-fold domains"/>
    <property type="match status" value="3"/>
</dbReference>
<dbReference type="Proteomes" id="UP000224634">
    <property type="component" value="Unassembled WGS sequence"/>
</dbReference>
<feature type="region of interest" description="N-terminal hotdog fold" evidence="12">
    <location>
        <begin position="931"/>
        <end position="1064"/>
    </location>
</feature>
<dbReference type="InterPro" id="IPR016039">
    <property type="entry name" value="Thiolase-like"/>
</dbReference>
<dbReference type="InterPro" id="IPR013968">
    <property type="entry name" value="PKS_KR"/>
</dbReference>
<keyword evidence="8" id="KW-0511">Multifunctional enzyme</keyword>
<dbReference type="Pfam" id="PF14765">
    <property type="entry name" value="PS-DH"/>
    <property type="match status" value="1"/>
</dbReference>
<dbReference type="InterPro" id="IPR050091">
    <property type="entry name" value="PKS_NRPS_Biosynth_Enz"/>
</dbReference>
<feature type="domain" description="Carrier" evidence="14">
    <location>
        <begin position="3545"/>
        <end position="3621"/>
    </location>
</feature>
<dbReference type="GO" id="GO:0004312">
    <property type="term" value="F:fatty acid synthase activity"/>
    <property type="evidence" value="ECO:0007669"/>
    <property type="project" value="TreeGrafter"/>
</dbReference>
<dbReference type="Pfam" id="PF00109">
    <property type="entry name" value="ketoacyl-synt"/>
    <property type="match status" value="1"/>
</dbReference>
<dbReference type="InterPro" id="IPR023213">
    <property type="entry name" value="CAT-like_dom_sf"/>
</dbReference>
<dbReference type="InterPro" id="IPR036736">
    <property type="entry name" value="ACP-like_sf"/>
</dbReference>
<dbReference type="Gene3D" id="3.30.300.30">
    <property type="match status" value="1"/>
</dbReference>
<dbReference type="InterPro" id="IPR020807">
    <property type="entry name" value="PKS_DH"/>
</dbReference>
<dbReference type="SMART" id="SM00823">
    <property type="entry name" value="PKS_PP"/>
    <property type="match status" value="2"/>
</dbReference>
<dbReference type="Gene3D" id="3.40.47.10">
    <property type="match status" value="1"/>
</dbReference>
<evidence type="ECO:0000256" key="1">
    <source>
        <dbReference type="ARBA" id="ARBA00018393"/>
    </source>
</evidence>
<feature type="region of interest" description="C-terminal hotdog fold" evidence="12">
    <location>
        <begin position="1079"/>
        <end position="1232"/>
    </location>
</feature>
<dbReference type="GO" id="GO:0031177">
    <property type="term" value="F:phosphopantetheine binding"/>
    <property type="evidence" value="ECO:0007669"/>
    <property type="project" value="InterPro"/>
</dbReference>
<evidence type="ECO:0000256" key="5">
    <source>
        <dbReference type="ARBA" id="ARBA00022603"/>
    </source>
</evidence>
<dbReference type="PROSITE" id="PS52004">
    <property type="entry name" value="KS3_2"/>
    <property type="match status" value="1"/>
</dbReference>
<dbReference type="Pfam" id="PF08242">
    <property type="entry name" value="Methyltransf_12"/>
    <property type="match status" value="1"/>
</dbReference>
<dbReference type="InterPro" id="IPR009081">
    <property type="entry name" value="PP-bd_ACP"/>
</dbReference>
<keyword evidence="5" id="KW-0489">Methyltransferase</keyword>
<dbReference type="InterPro" id="IPR016035">
    <property type="entry name" value="Acyl_Trfase/lysoPLipase"/>
</dbReference>
<dbReference type="SUPFAM" id="SSF56801">
    <property type="entry name" value="Acetyl-CoA synthetase-like"/>
    <property type="match status" value="1"/>
</dbReference>
<dbReference type="GO" id="GO:0032259">
    <property type="term" value="P:methylation"/>
    <property type="evidence" value="ECO:0007669"/>
    <property type="project" value="UniProtKB-KW"/>
</dbReference>
<keyword evidence="4" id="KW-0436">Ligase</keyword>
<dbReference type="InterPro" id="IPR020806">
    <property type="entry name" value="PKS_PP-bd"/>
</dbReference>
<dbReference type="InterPro" id="IPR013120">
    <property type="entry name" value="FAR_NAD-bd"/>
</dbReference>
<keyword evidence="3" id="KW-0597">Phosphoprotein</keyword>
<dbReference type="Pfam" id="PF00501">
    <property type="entry name" value="AMP-binding"/>
    <property type="match status" value="1"/>
</dbReference>
<evidence type="ECO:0000313" key="18">
    <source>
        <dbReference type="Proteomes" id="UP000224634"/>
    </source>
</evidence>
<dbReference type="SUPFAM" id="SSF52151">
    <property type="entry name" value="FabD/lysophospholipase-like"/>
    <property type="match status" value="1"/>
</dbReference>
<feature type="active site" description="Proton acceptor; for dehydratase activity" evidence="12">
    <location>
        <position position="964"/>
    </location>
</feature>
<dbReference type="InterPro" id="IPR016036">
    <property type="entry name" value="Malonyl_transacylase_ACP-bd"/>
</dbReference>
<dbReference type="PANTHER" id="PTHR43775:SF20">
    <property type="entry name" value="HYBRID PKS-NRPS SYNTHETASE APDA"/>
    <property type="match status" value="1"/>
</dbReference>
<dbReference type="SUPFAM" id="SSF47336">
    <property type="entry name" value="ACP-like"/>
    <property type="match status" value="2"/>
</dbReference>
<evidence type="ECO:0000256" key="12">
    <source>
        <dbReference type="PROSITE-ProRule" id="PRU01363"/>
    </source>
</evidence>
<dbReference type="InterPro" id="IPR036291">
    <property type="entry name" value="NAD(P)-bd_dom_sf"/>
</dbReference>
<feature type="region of interest" description="Disordered" evidence="13">
    <location>
        <begin position="2473"/>
        <end position="2522"/>
    </location>
</feature>
<keyword evidence="6" id="KW-0808">Transferase</keyword>
<dbReference type="GO" id="GO:0004315">
    <property type="term" value="F:3-oxoacyl-[acyl-carrier-protein] synthase activity"/>
    <property type="evidence" value="ECO:0007669"/>
    <property type="project" value="InterPro"/>
</dbReference>
<dbReference type="Pfam" id="PF08659">
    <property type="entry name" value="KR"/>
    <property type="match status" value="1"/>
</dbReference>
<dbReference type="Gene3D" id="3.40.50.150">
    <property type="entry name" value="Vaccinia Virus protein VP39"/>
    <property type="match status" value="1"/>
</dbReference>
<dbReference type="CDD" id="cd00833">
    <property type="entry name" value="PKS"/>
    <property type="match status" value="1"/>
</dbReference>
<dbReference type="InterPro" id="IPR001242">
    <property type="entry name" value="Condensation_dom"/>
</dbReference>
<dbReference type="Gene3D" id="3.40.366.10">
    <property type="entry name" value="Malonyl-Coenzyme A Acyl Carrier Protein, domain 2"/>
    <property type="match status" value="1"/>
</dbReference>
<dbReference type="CDD" id="cd19532">
    <property type="entry name" value="C_PKS-NRPS"/>
    <property type="match status" value="1"/>
</dbReference>
<dbReference type="Pfam" id="PF00550">
    <property type="entry name" value="PP-binding"/>
    <property type="match status" value="2"/>
</dbReference>
<dbReference type="Pfam" id="PF21089">
    <property type="entry name" value="PKS_DH_N"/>
    <property type="match status" value="1"/>
</dbReference>
<dbReference type="GO" id="GO:0006633">
    <property type="term" value="P:fatty acid biosynthetic process"/>
    <property type="evidence" value="ECO:0007669"/>
    <property type="project" value="InterPro"/>
</dbReference>
<dbReference type="OrthoDB" id="329835at2759"/>
<evidence type="ECO:0000256" key="6">
    <source>
        <dbReference type="ARBA" id="ARBA00022679"/>
    </source>
</evidence>
<dbReference type="PROSITE" id="PS52019">
    <property type="entry name" value="PKS_MFAS_DH"/>
    <property type="match status" value="1"/>
</dbReference>
<dbReference type="InterPro" id="IPR014030">
    <property type="entry name" value="Ketoacyl_synth_N"/>
</dbReference>
<organism evidence="17 18">
    <name type="scientific">Polytolypa hystricis (strain UAMH7299)</name>
    <dbReference type="NCBI Taxonomy" id="1447883"/>
    <lineage>
        <taxon>Eukaryota</taxon>
        <taxon>Fungi</taxon>
        <taxon>Dikarya</taxon>
        <taxon>Ascomycota</taxon>
        <taxon>Pezizomycotina</taxon>
        <taxon>Eurotiomycetes</taxon>
        <taxon>Eurotiomycetidae</taxon>
        <taxon>Onygenales</taxon>
        <taxon>Onygenales incertae sedis</taxon>
        <taxon>Polytolypa</taxon>
    </lineage>
</organism>
<evidence type="ECO:0000256" key="7">
    <source>
        <dbReference type="ARBA" id="ARBA00022737"/>
    </source>
</evidence>
<dbReference type="PROSITE" id="PS50075">
    <property type="entry name" value="CARRIER"/>
    <property type="match status" value="2"/>
</dbReference>
<dbReference type="GO" id="GO:0008168">
    <property type="term" value="F:methyltransferase activity"/>
    <property type="evidence" value="ECO:0007669"/>
    <property type="project" value="UniProtKB-KW"/>
</dbReference>
<proteinExistence type="inferred from homology"/>
<keyword evidence="2" id="KW-0596">Phosphopantetheine</keyword>
<evidence type="ECO:0000256" key="10">
    <source>
        <dbReference type="ARBA" id="ARBA00031359"/>
    </source>
</evidence>
<comment type="caution">
    <text evidence="17">The sequence shown here is derived from an EMBL/GenBank/DDBJ whole genome shotgun (WGS) entry which is preliminary data.</text>
</comment>
<dbReference type="SUPFAM" id="SSF52777">
    <property type="entry name" value="CoA-dependent acyltransferases"/>
    <property type="match status" value="2"/>
</dbReference>
<evidence type="ECO:0000256" key="8">
    <source>
        <dbReference type="ARBA" id="ARBA00023268"/>
    </source>
</evidence>
<protein>
    <recommendedName>
        <fullName evidence="1">Non-reducing polyketide synthase nscA</fullName>
    </recommendedName>
    <alternativeName>
        <fullName evidence="10">Conidial yellow pigment biosynthesis polyketide synthase nscA</fullName>
    </alternativeName>
    <alternativeName>
        <fullName evidence="11">Neosartoricin B biosynthesis protein A</fullName>
    </alternativeName>
</protein>
<evidence type="ECO:0000256" key="3">
    <source>
        <dbReference type="ARBA" id="ARBA00022553"/>
    </source>
</evidence>
<dbReference type="InterPro" id="IPR049551">
    <property type="entry name" value="PKS_DH_C"/>
</dbReference>
<keyword evidence="7" id="KW-0677">Repeat</keyword>
<feature type="compositionally biased region" description="Basic and acidic residues" evidence="13">
    <location>
        <begin position="2501"/>
        <end position="2511"/>
    </location>
</feature>
<evidence type="ECO:0000313" key="17">
    <source>
        <dbReference type="EMBL" id="PGH17239.1"/>
    </source>
</evidence>
<reference evidence="17 18" key="1">
    <citation type="submission" date="2017-10" db="EMBL/GenBank/DDBJ databases">
        <title>Comparative genomics in systemic dimorphic fungi from Ajellomycetaceae.</title>
        <authorList>
            <person name="Munoz J.F."/>
            <person name="Mcewen J.G."/>
            <person name="Clay O.K."/>
            <person name="Cuomo C.A."/>
        </authorList>
    </citation>
    <scope>NUCLEOTIDE SEQUENCE [LARGE SCALE GENOMIC DNA]</scope>
    <source>
        <strain evidence="17 18">UAMH7299</strain>
    </source>
</reference>
<dbReference type="InterPro" id="IPR020845">
    <property type="entry name" value="AMP-binding_CS"/>
</dbReference>
<feature type="domain" description="Carrier" evidence="14">
    <location>
        <begin position="2381"/>
        <end position="2462"/>
    </location>
</feature>
<evidence type="ECO:0000256" key="2">
    <source>
        <dbReference type="ARBA" id="ARBA00022450"/>
    </source>
</evidence>
<dbReference type="InterPro" id="IPR057326">
    <property type="entry name" value="KR_dom"/>
</dbReference>
<dbReference type="Pfam" id="PF07993">
    <property type="entry name" value="NAD_binding_4"/>
    <property type="match status" value="1"/>
</dbReference>
<dbReference type="InterPro" id="IPR000873">
    <property type="entry name" value="AMP-dep_synth/lig_dom"/>
</dbReference>
<dbReference type="InterPro" id="IPR042099">
    <property type="entry name" value="ANL_N_sf"/>
</dbReference>
<accession>A0A2B7Y814</accession>
<dbReference type="CDD" id="cd05930">
    <property type="entry name" value="A_NRPS"/>
    <property type="match status" value="1"/>
</dbReference>
<gene>
    <name evidence="17" type="ORF">AJ80_04881</name>
</gene>
<dbReference type="Pfam" id="PF16197">
    <property type="entry name" value="KAsynt_C_assoc"/>
    <property type="match status" value="1"/>
</dbReference>
<dbReference type="PROSITE" id="PS00606">
    <property type="entry name" value="KS3_1"/>
    <property type="match status" value="1"/>
</dbReference>
<dbReference type="InterPro" id="IPR014043">
    <property type="entry name" value="Acyl_transferase_dom"/>
</dbReference>
<dbReference type="Gene3D" id="3.10.129.110">
    <property type="entry name" value="Polyketide synthase dehydratase"/>
    <property type="match status" value="1"/>
</dbReference>
<dbReference type="Gene3D" id="3.30.559.10">
    <property type="entry name" value="Chloramphenicol acetyltransferase-like domain"/>
    <property type="match status" value="1"/>
</dbReference>
<feature type="domain" description="PKS/mFAS DH" evidence="16">
    <location>
        <begin position="931"/>
        <end position="1232"/>
    </location>
</feature>
<evidence type="ECO:0000256" key="11">
    <source>
        <dbReference type="ARBA" id="ARBA00033379"/>
    </source>
</evidence>
<dbReference type="InterPro" id="IPR029063">
    <property type="entry name" value="SAM-dependent_MTases_sf"/>
</dbReference>
<dbReference type="SMART" id="SM00825">
    <property type="entry name" value="PKS_KS"/>
    <property type="match status" value="1"/>
</dbReference>
<name>A0A2B7Y814_POLH7</name>
<dbReference type="InterPro" id="IPR049552">
    <property type="entry name" value="PKS_DH_N"/>
</dbReference>
<dbReference type="SMART" id="SM00822">
    <property type="entry name" value="PKS_KR"/>
    <property type="match status" value="1"/>
</dbReference>
<dbReference type="InterPro" id="IPR032821">
    <property type="entry name" value="PKS_assoc"/>
</dbReference>
<keyword evidence="18" id="KW-1185">Reference proteome</keyword>
<dbReference type="InterPro" id="IPR045851">
    <property type="entry name" value="AMP-bd_C_sf"/>
</dbReference>
<dbReference type="Gene3D" id="3.40.50.12780">
    <property type="entry name" value="N-terminal domain of ligase-like"/>
    <property type="match status" value="1"/>
</dbReference>
<evidence type="ECO:0000256" key="9">
    <source>
        <dbReference type="ARBA" id="ARBA00029443"/>
    </source>
</evidence>
<dbReference type="InterPro" id="IPR014031">
    <property type="entry name" value="Ketoacyl_synth_C"/>
</dbReference>
<dbReference type="EMBL" id="PDNA01000066">
    <property type="protein sequence ID" value="PGH17239.1"/>
    <property type="molecule type" value="Genomic_DNA"/>
</dbReference>
<dbReference type="GO" id="GO:0016874">
    <property type="term" value="F:ligase activity"/>
    <property type="evidence" value="ECO:0007669"/>
    <property type="project" value="UniProtKB-KW"/>
</dbReference>
<evidence type="ECO:0000259" key="15">
    <source>
        <dbReference type="PROSITE" id="PS52004"/>
    </source>
</evidence>
<dbReference type="SUPFAM" id="SSF53901">
    <property type="entry name" value="Thiolase-like"/>
    <property type="match status" value="1"/>
</dbReference>
<dbReference type="Pfam" id="PF00698">
    <property type="entry name" value="Acyl_transf_1"/>
    <property type="match status" value="1"/>
</dbReference>
<dbReference type="InterPro" id="IPR042104">
    <property type="entry name" value="PKS_dehydratase_sf"/>
</dbReference>
<dbReference type="InterPro" id="IPR049900">
    <property type="entry name" value="PKS_mFAS_DH"/>
</dbReference>
<dbReference type="Gene3D" id="3.40.50.720">
    <property type="entry name" value="NAD(P)-binding Rossmann-like Domain"/>
    <property type="match status" value="3"/>
</dbReference>
<dbReference type="SMART" id="SM00826">
    <property type="entry name" value="PKS_DH"/>
    <property type="match status" value="1"/>
</dbReference>
<dbReference type="Pfam" id="PF02801">
    <property type="entry name" value="Ketoacyl-synt_C"/>
    <property type="match status" value="1"/>
</dbReference>
<evidence type="ECO:0000256" key="4">
    <source>
        <dbReference type="ARBA" id="ARBA00022598"/>
    </source>
</evidence>
<dbReference type="InterPro" id="IPR020841">
    <property type="entry name" value="PKS_Beta-ketoAc_synthase_dom"/>
</dbReference>